<proteinExistence type="predicted"/>
<reference evidence="2" key="1">
    <citation type="journal article" date="2019" name="Int. J. Syst. Evol. Microbiol.">
        <title>The Global Catalogue of Microorganisms (GCM) 10K type strain sequencing project: providing services to taxonomists for standard genome sequencing and annotation.</title>
        <authorList>
            <consortium name="The Broad Institute Genomics Platform"/>
            <consortium name="The Broad Institute Genome Sequencing Center for Infectious Disease"/>
            <person name="Wu L."/>
            <person name="Ma J."/>
        </authorList>
    </citation>
    <scope>NUCLEOTIDE SEQUENCE [LARGE SCALE GENOMIC DNA]</scope>
    <source>
        <strain evidence="2">JCM 4594</strain>
    </source>
</reference>
<sequence length="170" mass="18960">MTGSAQLPLLFLDVDGPLIPFGAESQQYPTYDVGPDLHGDYANPLLTRINPQHGAKLAALPCEVVWATTWMDEANECISPLLGLQRLAVVAWPEPTEIDDQDERDGLHWKTRTLVDWAAGRPFVWVDDEVTETDRAWIASHHGGRALVYRVDARLGLTDRDYAILATWLG</sequence>
<protein>
    <recommendedName>
        <fullName evidence="3">Secreted protein</fullName>
    </recommendedName>
</protein>
<organism evidence="1 2">
    <name type="scientific">Streptomyces xanthochromogenes</name>
    <dbReference type="NCBI Taxonomy" id="67384"/>
    <lineage>
        <taxon>Bacteria</taxon>
        <taxon>Bacillati</taxon>
        <taxon>Actinomycetota</taxon>
        <taxon>Actinomycetes</taxon>
        <taxon>Kitasatosporales</taxon>
        <taxon>Streptomycetaceae</taxon>
        <taxon>Streptomyces</taxon>
    </lineage>
</organism>
<gene>
    <name evidence="1" type="ORF">GCM10010326_68360</name>
</gene>
<dbReference type="Proteomes" id="UP000600946">
    <property type="component" value="Unassembled WGS sequence"/>
</dbReference>
<dbReference type="RefSeq" id="WP_161246249.1">
    <property type="nucleotide sequence ID" value="NZ_BMUU01000017.1"/>
</dbReference>
<dbReference type="EMBL" id="BMUU01000017">
    <property type="protein sequence ID" value="GGY63998.1"/>
    <property type="molecule type" value="Genomic_DNA"/>
</dbReference>
<evidence type="ECO:0008006" key="3">
    <source>
        <dbReference type="Google" id="ProtNLM"/>
    </source>
</evidence>
<accession>A0ABQ3AU07</accession>
<name>A0ABQ3AU07_9ACTN</name>
<dbReference type="Pfam" id="PF18143">
    <property type="entry name" value="HAD_SAK_2"/>
    <property type="match status" value="1"/>
</dbReference>
<comment type="caution">
    <text evidence="1">The sequence shown here is derived from an EMBL/GenBank/DDBJ whole genome shotgun (WGS) entry which is preliminary data.</text>
</comment>
<dbReference type="GeneID" id="96294706"/>
<keyword evidence="2" id="KW-1185">Reference proteome</keyword>
<evidence type="ECO:0000313" key="1">
    <source>
        <dbReference type="EMBL" id="GGY63998.1"/>
    </source>
</evidence>
<evidence type="ECO:0000313" key="2">
    <source>
        <dbReference type="Proteomes" id="UP000600946"/>
    </source>
</evidence>